<evidence type="ECO:0000313" key="9">
    <source>
        <dbReference type="Proteomes" id="UP001220377"/>
    </source>
</evidence>
<dbReference type="InterPro" id="IPR022263">
    <property type="entry name" value="KxYKxGKxW"/>
</dbReference>
<evidence type="ECO:0000256" key="6">
    <source>
        <dbReference type="SAM" id="Phobius"/>
    </source>
</evidence>
<accession>A0ABY7WSW5</accession>
<feature type="region of interest" description="Disordered" evidence="5">
    <location>
        <begin position="55"/>
        <end position="191"/>
    </location>
</feature>
<evidence type="ECO:0000256" key="2">
    <source>
        <dbReference type="ARBA" id="ARBA00022525"/>
    </source>
</evidence>
<dbReference type="PROSITE" id="PS50847">
    <property type="entry name" value="GRAM_POS_ANCHORING"/>
    <property type="match status" value="1"/>
</dbReference>
<feature type="domain" description="Gram-positive cocci surface proteins LPxTG" evidence="7">
    <location>
        <begin position="653"/>
        <end position="687"/>
    </location>
</feature>
<evidence type="ECO:0000256" key="1">
    <source>
        <dbReference type="ARBA" id="ARBA00022512"/>
    </source>
</evidence>
<feature type="transmembrane region" description="Helical" evidence="6">
    <location>
        <begin position="663"/>
        <end position="681"/>
    </location>
</feature>
<keyword evidence="6" id="KW-1133">Transmembrane helix</keyword>
<dbReference type="NCBIfam" id="TIGR03715">
    <property type="entry name" value="KxYKxGKxW"/>
    <property type="match status" value="1"/>
</dbReference>
<dbReference type="Pfam" id="PF19258">
    <property type="entry name" value="KxYKxGKxW_sig"/>
    <property type="match status" value="1"/>
</dbReference>
<name>A0ABY7WSW5_9LACO</name>
<keyword evidence="1" id="KW-0134">Cell wall</keyword>
<protein>
    <submittedName>
        <fullName evidence="8">KxYKxGKxW signal peptide domain-containing protein</fullName>
    </submittedName>
</protein>
<organism evidence="8 9">
    <name type="scientific">Lacticaseibacillus pabuli</name>
    <dbReference type="NCBI Taxonomy" id="3025672"/>
    <lineage>
        <taxon>Bacteria</taxon>
        <taxon>Bacillati</taxon>
        <taxon>Bacillota</taxon>
        <taxon>Bacilli</taxon>
        <taxon>Lactobacillales</taxon>
        <taxon>Lactobacillaceae</taxon>
        <taxon>Lacticaseibacillus</taxon>
    </lineage>
</organism>
<keyword evidence="6" id="KW-0472">Membrane</keyword>
<evidence type="ECO:0000313" key="8">
    <source>
        <dbReference type="EMBL" id="WDF83221.1"/>
    </source>
</evidence>
<feature type="compositionally biased region" description="Polar residues" evidence="5">
    <location>
        <begin position="150"/>
        <end position="169"/>
    </location>
</feature>
<feature type="compositionally biased region" description="Low complexity" evidence="5">
    <location>
        <begin position="530"/>
        <end position="549"/>
    </location>
</feature>
<evidence type="ECO:0000259" key="7">
    <source>
        <dbReference type="PROSITE" id="PS50847"/>
    </source>
</evidence>
<keyword evidence="6" id="KW-0812">Transmembrane</keyword>
<keyword evidence="9" id="KW-1185">Reference proteome</keyword>
<keyword evidence="3" id="KW-0732">Signal</keyword>
<reference evidence="8 9" key="1">
    <citation type="submission" date="2023-02" db="EMBL/GenBank/DDBJ databases">
        <title>Genome sequence of Lacticaseibacillus sp. KACC 23028.</title>
        <authorList>
            <person name="Kim S."/>
            <person name="Heo J."/>
            <person name="Kwon S.-W."/>
        </authorList>
    </citation>
    <scope>NUCLEOTIDE SEQUENCE [LARGE SCALE GENOMIC DNA]</scope>
    <source>
        <strain evidence="8 9">KACC 23028</strain>
    </source>
</reference>
<feature type="compositionally biased region" description="Polar residues" evidence="5">
    <location>
        <begin position="81"/>
        <end position="100"/>
    </location>
</feature>
<dbReference type="InterPro" id="IPR019931">
    <property type="entry name" value="LPXTG_anchor"/>
</dbReference>
<evidence type="ECO:0000256" key="3">
    <source>
        <dbReference type="ARBA" id="ARBA00022729"/>
    </source>
</evidence>
<feature type="region of interest" description="Disordered" evidence="5">
    <location>
        <begin position="521"/>
        <end position="612"/>
    </location>
</feature>
<evidence type="ECO:0000256" key="5">
    <source>
        <dbReference type="SAM" id="MobiDB-lite"/>
    </source>
</evidence>
<sequence>MSTLVKNKHERRLRAEATRKSHYRMYKSGKNWVVAGIAVLTFGALSLSTSHPTFAAEDTSSTEQLSNQNSGDSSTEKDATKSTQDGGSNQSQAADSNTSAKVEHPGQSVDKSDSANTKLDDTEKTQKTSSDGISASTEKPVQNETKESLTAKSEAATNDSTPVEQTGANKVQKKVQVDSTSQPASQTVSDSERVYPLSVSFDSYQIDDSSQEYEIYLQTSGANTVYHNVQLTVPLFNNTRLKNRASALTVNGVIPTYNATDSTLDYDFGTLNSGLSASLIFQTETIPSQTAASIGLGKFKSDESSFDISGHFSENHPDDTKNTVNASEDASEQITLINQQSIVTETIDTGKTNAEGTPIIAPGGEGTVDIAVTFPKTNTYTEETITLGDFLPQSISGDLFTGQPLENDFPLYMTGPIKVDPALEGLSALYGFPTPDGSGWGNRYQGDTQFANAVPSWKKVIWFVFGGNRNLPAGTYHISFKVRASDTAQYNAAHPQYTNNYIMDQMAVLGDAIGPSAKVELGPVETTKPNSNNSGNTVVDNGNVGGDTNPITDTTGHNGVPADTGTSTSNEPSDLPSTLGTSKPNQTNDTRDSSKTLPSTFSKSSHHGAPKLHGSKLFVATGNKANNVRGKFVVASNRSELLHQVSSHSQSNLPQTGNRANNVLSIIGLALVGAVATLGLVDYRRKN</sequence>
<feature type="compositionally biased region" description="Polar residues" evidence="5">
    <location>
        <begin position="127"/>
        <end position="143"/>
    </location>
</feature>
<feature type="compositionally biased region" description="Polar residues" evidence="5">
    <location>
        <begin position="55"/>
        <end position="73"/>
    </location>
</feature>
<dbReference type="Proteomes" id="UP001220377">
    <property type="component" value="Chromosome"/>
</dbReference>
<feature type="compositionally biased region" description="Polar residues" evidence="5">
    <location>
        <begin position="564"/>
        <end position="588"/>
    </location>
</feature>
<dbReference type="NCBIfam" id="TIGR01167">
    <property type="entry name" value="LPXTG_anchor"/>
    <property type="match status" value="1"/>
</dbReference>
<gene>
    <name evidence="8" type="ORF">PQ472_03010</name>
</gene>
<keyword evidence="4" id="KW-0572">Peptidoglycan-anchor</keyword>
<dbReference type="RefSeq" id="WP_274261228.1">
    <property type="nucleotide sequence ID" value="NZ_CP117884.1"/>
</dbReference>
<feature type="compositionally biased region" description="Basic and acidic residues" evidence="5">
    <location>
        <begin position="110"/>
        <end position="126"/>
    </location>
</feature>
<feature type="compositionally biased region" description="Polar residues" evidence="5">
    <location>
        <begin position="177"/>
        <end position="189"/>
    </location>
</feature>
<proteinExistence type="predicted"/>
<dbReference type="EMBL" id="CP117884">
    <property type="protein sequence ID" value="WDF83221.1"/>
    <property type="molecule type" value="Genomic_DNA"/>
</dbReference>
<evidence type="ECO:0000256" key="4">
    <source>
        <dbReference type="ARBA" id="ARBA00023088"/>
    </source>
</evidence>
<keyword evidence="2" id="KW-0964">Secreted</keyword>